<name>A0A6N2R4S8_9FIRM</name>
<feature type="domain" description="RNA polymerase sigma-70 region 4" evidence="1">
    <location>
        <begin position="91"/>
        <end position="132"/>
    </location>
</feature>
<reference evidence="2" key="1">
    <citation type="submission" date="2019-11" db="EMBL/GenBank/DDBJ databases">
        <authorList>
            <person name="Feng L."/>
        </authorList>
    </citation>
    <scope>NUCLEOTIDE SEQUENCE</scope>
    <source>
        <strain evidence="2">AundefinedLFYP135</strain>
    </source>
</reference>
<dbReference type="EMBL" id="CACRSL010000003">
    <property type="protein sequence ID" value="VYS75827.1"/>
    <property type="molecule type" value="Genomic_DNA"/>
</dbReference>
<organism evidence="2">
    <name type="scientific">uncultured Anaerotruncus sp</name>
    <dbReference type="NCBI Taxonomy" id="905011"/>
    <lineage>
        <taxon>Bacteria</taxon>
        <taxon>Bacillati</taxon>
        <taxon>Bacillota</taxon>
        <taxon>Clostridia</taxon>
        <taxon>Eubacteriales</taxon>
        <taxon>Oscillospiraceae</taxon>
        <taxon>Anaerotruncus</taxon>
        <taxon>environmental samples</taxon>
    </lineage>
</organism>
<evidence type="ECO:0000313" key="2">
    <source>
        <dbReference type="EMBL" id="VYS75827.1"/>
    </source>
</evidence>
<dbReference type="GO" id="GO:0003700">
    <property type="term" value="F:DNA-binding transcription factor activity"/>
    <property type="evidence" value="ECO:0007669"/>
    <property type="project" value="InterPro"/>
</dbReference>
<protein>
    <recommendedName>
        <fullName evidence="1">RNA polymerase sigma-70 region 4 domain-containing protein</fullName>
    </recommendedName>
</protein>
<proteinExistence type="predicted"/>
<dbReference type="InterPro" id="IPR036388">
    <property type="entry name" value="WH-like_DNA-bd_sf"/>
</dbReference>
<dbReference type="Pfam" id="PF04545">
    <property type="entry name" value="Sigma70_r4"/>
    <property type="match status" value="1"/>
</dbReference>
<dbReference type="GO" id="GO:0006352">
    <property type="term" value="P:DNA-templated transcription initiation"/>
    <property type="evidence" value="ECO:0007669"/>
    <property type="project" value="InterPro"/>
</dbReference>
<dbReference type="Gene3D" id="1.10.10.10">
    <property type="entry name" value="Winged helix-like DNA-binding domain superfamily/Winged helix DNA-binding domain"/>
    <property type="match status" value="1"/>
</dbReference>
<evidence type="ECO:0000259" key="1">
    <source>
        <dbReference type="Pfam" id="PF04545"/>
    </source>
</evidence>
<accession>A0A6N2R4S8</accession>
<sequence length="135" mass="15771">MTSQEKKAWLGRYRQLDQRIGQLAEEISLWRSRAQKITPSYEGQPRGGGEDRLQSAVEMILQLEKEADREIDALVGLKGEIHRAIRTVEDPTLRLLLEYRYIHGLTWEQVAERMGYDLRWVHRLHGKALGQLHIN</sequence>
<dbReference type="InterPro" id="IPR007630">
    <property type="entry name" value="RNA_pol_sigma70_r4"/>
</dbReference>
<gene>
    <name evidence="2" type="ORF">AULFYP135_00227</name>
</gene>
<dbReference type="SUPFAM" id="SSF88659">
    <property type="entry name" value="Sigma3 and sigma4 domains of RNA polymerase sigma factors"/>
    <property type="match status" value="1"/>
</dbReference>
<dbReference type="AlphaFoldDB" id="A0A6N2R4S8"/>
<dbReference type="InterPro" id="IPR013324">
    <property type="entry name" value="RNA_pol_sigma_r3/r4-like"/>
</dbReference>